<dbReference type="GO" id="GO:0051301">
    <property type="term" value="P:cell division"/>
    <property type="evidence" value="ECO:0007669"/>
    <property type="project" value="UniProtKB-KW"/>
</dbReference>
<comment type="caution">
    <text evidence="9">The sequence shown here is derived from an EMBL/GenBank/DDBJ whole genome shotgun (WGS) entry which is preliminary data.</text>
</comment>
<keyword evidence="2 7" id="KW-0132">Cell division</keyword>
<organism evidence="9 10">
    <name type="scientific">Isoptericola peretonis</name>
    <dbReference type="NCBI Taxonomy" id="2918523"/>
    <lineage>
        <taxon>Bacteria</taxon>
        <taxon>Bacillati</taxon>
        <taxon>Actinomycetota</taxon>
        <taxon>Actinomycetes</taxon>
        <taxon>Micrococcales</taxon>
        <taxon>Promicromonosporaceae</taxon>
        <taxon>Isoptericola</taxon>
    </lineage>
</organism>
<evidence type="ECO:0000256" key="6">
    <source>
        <dbReference type="ARBA" id="ARBA00023306"/>
    </source>
</evidence>
<gene>
    <name evidence="7" type="primary">crgA</name>
    <name evidence="9" type="ORF">M1843_10665</name>
</gene>
<evidence type="ECO:0000256" key="3">
    <source>
        <dbReference type="ARBA" id="ARBA00022692"/>
    </source>
</evidence>
<evidence type="ECO:0000256" key="1">
    <source>
        <dbReference type="ARBA" id="ARBA00022475"/>
    </source>
</evidence>
<dbReference type="Proteomes" id="UP001651050">
    <property type="component" value="Unassembled WGS sequence"/>
</dbReference>
<evidence type="ECO:0000256" key="5">
    <source>
        <dbReference type="ARBA" id="ARBA00023136"/>
    </source>
</evidence>
<evidence type="ECO:0000256" key="2">
    <source>
        <dbReference type="ARBA" id="ARBA00022618"/>
    </source>
</evidence>
<feature type="compositionally biased region" description="Basic residues" evidence="8">
    <location>
        <begin position="1"/>
        <end position="11"/>
    </location>
</feature>
<proteinExistence type="inferred from homology"/>
<feature type="region of interest" description="Disordered" evidence="8">
    <location>
        <begin position="1"/>
        <end position="26"/>
    </location>
</feature>
<keyword evidence="4 7" id="KW-1133">Transmembrane helix</keyword>
<dbReference type="Pfam" id="PF06781">
    <property type="entry name" value="CrgA"/>
    <property type="match status" value="1"/>
</dbReference>
<dbReference type="HAMAP" id="MF_00631">
    <property type="entry name" value="CrgA"/>
    <property type="match status" value="1"/>
</dbReference>
<sequence length="85" mass="9295">MPESKPRKKKSAPVEQAAAPAKPQGNPRWLVPVMLTLMLLGLAWIVLYYLTAPGMGLPIPALEGWNLAVGFVLIIAGFALTTRWR</sequence>
<comment type="similarity">
    <text evidence="7">Belongs to the CrgA family.</text>
</comment>
<evidence type="ECO:0000313" key="10">
    <source>
        <dbReference type="Proteomes" id="UP001651050"/>
    </source>
</evidence>
<dbReference type="EMBL" id="JALQCY010000003">
    <property type="protein sequence ID" value="MCK9794205.1"/>
    <property type="molecule type" value="Genomic_DNA"/>
</dbReference>
<keyword evidence="10" id="KW-1185">Reference proteome</keyword>
<dbReference type="InterPro" id="IPR009619">
    <property type="entry name" value="CrgA"/>
</dbReference>
<evidence type="ECO:0000256" key="7">
    <source>
        <dbReference type="HAMAP-Rule" id="MF_00631"/>
    </source>
</evidence>
<evidence type="ECO:0000256" key="4">
    <source>
        <dbReference type="ARBA" id="ARBA00022989"/>
    </source>
</evidence>
<keyword evidence="5 7" id="KW-0472">Membrane</keyword>
<keyword evidence="6 7" id="KW-0131">Cell cycle</keyword>
<reference evidence="9 10" key="1">
    <citation type="submission" date="2022-02" db="EMBL/GenBank/DDBJ databases">
        <title>The car tank lid bacteriome: a reservoir of bacteria with potential in bioremediation of fuel.</title>
        <authorList>
            <person name="Vidal-Verdu A."/>
            <person name="Gomez-Martinez D."/>
            <person name="Latorre-Perez A."/>
            <person name="Pereto J."/>
            <person name="Porcar M."/>
        </authorList>
    </citation>
    <scope>NUCLEOTIDE SEQUENCE [LARGE SCALE GENOMIC DNA]</scope>
    <source>
        <strain evidence="9 10">4D.3</strain>
    </source>
</reference>
<accession>A0ABT0J401</accession>
<feature type="transmembrane region" description="Helical" evidence="7">
    <location>
        <begin position="29"/>
        <end position="50"/>
    </location>
</feature>
<comment type="function">
    <text evidence="7">Involved in cell division.</text>
</comment>
<dbReference type="RefSeq" id="WP_416344053.1">
    <property type="nucleotide sequence ID" value="NZ_JALQCY010000003.1"/>
</dbReference>
<evidence type="ECO:0000313" key="9">
    <source>
        <dbReference type="EMBL" id="MCK9794205.1"/>
    </source>
</evidence>
<protein>
    <recommendedName>
        <fullName evidence="7">Cell division protein CrgA</fullName>
    </recommendedName>
</protein>
<keyword evidence="1 7" id="KW-1003">Cell membrane</keyword>
<feature type="transmembrane region" description="Helical" evidence="7">
    <location>
        <begin position="62"/>
        <end position="81"/>
    </location>
</feature>
<name>A0ABT0J401_9MICO</name>
<evidence type="ECO:0000256" key="8">
    <source>
        <dbReference type="SAM" id="MobiDB-lite"/>
    </source>
</evidence>
<comment type="subcellular location">
    <subcellularLocation>
        <location evidence="7">Cell membrane</location>
        <topology evidence="7">Multi-pass membrane protein</topology>
    </subcellularLocation>
</comment>
<keyword evidence="3 7" id="KW-0812">Transmembrane</keyword>